<sequence length="59" mass="6759">AARILNGHSEFKFVENEPTAMEISYDASLRTFEKDKPVIDAMTKLQYMHSSQALHSKMN</sequence>
<comment type="caution">
    <text evidence="1">The sequence shown here is derived from an EMBL/GenBank/DDBJ whole genome shotgun (WGS) entry which is preliminary data.</text>
</comment>
<proteinExistence type="predicted"/>
<name>A0AA38BSV0_TAXCH</name>
<keyword evidence="2" id="KW-1185">Reference proteome</keyword>
<feature type="non-terminal residue" evidence="1">
    <location>
        <position position="59"/>
    </location>
</feature>
<dbReference type="AlphaFoldDB" id="A0AA38BSV0"/>
<dbReference type="EMBL" id="JAHRHJ020003813">
    <property type="protein sequence ID" value="KAH9289415.1"/>
    <property type="molecule type" value="Genomic_DNA"/>
</dbReference>
<reference evidence="1 2" key="1">
    <citation type="journal article" date="2021" name="Nat. Plants">
        <title>The Taxus genome provides insights into paclitaxel biosynthesis.</title>
        <authorList>
            <person name="Xiong X."/>
            <person name="Gou J."/>
            <person name="Liao Q."/>
            <person name="Li Y."/>
            <person name="Zhou Q."/>
            <person name="Bi G."/>
            <person name="Li C."/>
            <person name="Du R."/>
            <person name="Wang X."/>
            <person name="Sun T."/>
            <person name="Guo L."/>
            <person name="Liang H."/>
            <person name="Lu P."/>
            <person name="Wu Y."/>
            <person name="Zhang Z."/>
            <person name="Ro D.K."/>
            <person name="Shang Y."/>
            <person name="Huang S."/>
            <person name="Yan J."/>
        </authorList>
    </citation>
    <scope>NUCLEOTIDE SEQUENCE [LARGE SCALE GENOMIC DNA]</scope>
    <source>
        <strain evidence="1">Ta-2019</strain>
    </source>
</reference>
<protein>
    <submittedName>
        <fullName evidence="1">Uncharacterized protein</fullName>
    </submittedName>
</protein>
<evidence type="ECO:0000313" key="2">
    <source>
        <dbReference type="Proteomes" id="UP000824469"/>
    </source>
</evidence>
<dbReference type="Proteomes" id="UP000824469">
    <property type="component" value="Unassembled WGS sequence"/>
</dbReference>
<feature type="non-terminal residue" evidence="1">
    <location>
        <position position="1"/>
    </location>
</feature>
<gene>
    <name evidence="1" type="ORF">KI387_033532</name>
</gene>
<accession>A0AA38BSV0</accession>
<evidence type="ECO:0000313" key="1">
    <source>
        <dbReference type="EMBL" id="KAH9289415.1"/>
    </source>
</evidence>
<organism evidence="1 2">
    <name type="scientific">Taxus chinensis</name>
    <name type="common">Chinese yew</name>
    <name type="synonym">Taxus wallichiana var. chinensis</name>
    <dbReference type="NCBI Taxonomy" id="29808"/>
    <lineage>
        <taxon>Eukaryota</taxon>
        <taxon>Viridiplantae</taxon>
        <taxon>Streptophyta</taxon>
        <taxon>Embryophyta</taxon>
        <taxon>Tracheophyta</taxon>
        <taxon>Spermatophyta</taxon>
        <taxon>Pinopsida</taxon>
        <taxon>Pinidae</taxon>
        <taxon>Conifers II</taxon>
        <taxon>Cupressales</taxon>
        <taxon>Taxaceae</taxon>
        <taxon>Taxus</taxon>
    </lineage>
</organism>